<sequence length="397" mass="41436">MTIHRSTVRKFAVSALLLALPLSPAFAADTKAVAERLKATFESQGVTVGWTGVSGDTSNMVLEGVTIAPVGEKEPLAIGNVTLKNVTDANGGYLVDTVATQAFSQEKDGAKFEVSPFVINGMSIPAEGNTDPLASLLMYKSAQLDTLSVKVADKTAFSMNNLTVNVNPPASGQPMTFTGGAQKFTGDLTLIQDAETKQVVEGLGYQNISGKLDMAGSWQPTDGKLELSKYDIAVDNAGTIGMTFALGGYTTDFIKSLQQLQKKMAATPEGADKSAEGMAVLGLMQQLSFGSATIRFADNSLTNKVLEFVAKKQGMTAKDIANQAKAVVPFGMAQINNPELTAQVTKAVSDYLDNPQNLVIAAKPASPVPFALIAAGAMASPADLTKTLGVTVTANGN</sequence>
<accession>A0A1C2DNC3</accession>
<dbReference type="Proteomes" id="UP000094412">
    <property type="component" value="Unassembled WGS sequence"/>
</dbReference>
<proteinExistence type="predicted"/>
<feature type="signal peptide" evidence="1">
    <location>
        <begin position="1"/>
        <end position="27"/>
    </location>
</feature>
<name>A0A1C2DNC3_9HYPH</name>
<evidence type="ECO:0000313" key="2">
    <source>
        <dbReference type="EMBL" id="OCX16271.1"/>
    </source>
</evidence>
<feature type="chain" id="PRO_5008659533" description="DUF945 domain-containing protein" evidence="1">
    <location>
        <begin position="28"/>
        <end position="397"/>
    </location>
</feature>
<organism evidence="2 3">
    <name type="scientific">Mesorhizobium hungaricum</name>
    <dbReference type="NCBI Taxonomy" id="1566387"/>
    <lineage>
        <taxon>Bacteria</taxon>
        <taxon>Pseudomonadati</taxon>
        <taxon>Pseudomonadota</taxon>
        <taxon>Alphaproteobacteria</taxon>
        <taxon>Hyphomicrobiales</taxon>
        <taxon>Phyllobacteriaceae</taxon>
        <taxon>Mesorhizobium</taxon>
    </lineage>
</organism>
<dbReference type="RefSeq" id="WP_024926258.1">
    <property type="nucleotide sequence ID" value="NZ_MDEO01000033.1"/>
</dbReference>
<dbReference type="OrthoDB" id="7824623at2"/>
<gene>
    <name evidence="2" type="ORF">QV13_15620</name>
</gene>
<comment type="caution">
    <text evidence="2">The sequence shown here is derived from an EMBL/GenBank/DDBJ whole genome shotgun (WGS) entry which is preliminary data.</text>
</comment>
<dbReference type="AlphaFoldDB" id="A0A1C2DNC3"/>
<reference evidence="2 3" key="1">
    <citation type="submission" date="2016-08" db="EMBL/GenBank/DDBJ databases">
        <title>Whole genome sequence of Mesorhizobium sp. strain UASWS1009 isolated from industrial sewage.</title>
        <authorList>
            <person name="Crovadore J."/>
            <person name="Calmin G."/>
            <person name="Chablais R."/>
            <person name="Cochard B."/>
            <person name="Lefort F."/>
        </authorList>
    </citation>
    <scope>NUCLEOTIDE SEQUENCE [LARGE SCALE GENOMIC DNA]</scope>
    <source>
        <strain evidence="2 3">UASWS1009</strain>
    </source>
</reference>
<evidence type="ECO:0000313" key="3">
    <source>
        <dbReference type="Proteomes" id="UP000094412"/>
    </source>
</evidence>
<evidence type="ECO:0000256" key="1">
    <source>
        <dbReference type="SAM" id="SignalP"/>
    </source>
</evidence>
<keyword evidence="3" id="KW-1185">Reference proteome</keyword>
<protein>
    <recommendedName>
        <fullName evidence="4">DUF945 domain-containing protein</fullName>
    </recommendedName>
</protein>
<dbReference type="EMBL" id="MDEO01000033">
    <property type="protein sequence ID" value="OCX16271.1"/>
    <property type="molecule type" value="Genomic_DNA"/>
</dbReference>
<evidence type="ECO:0008006" key="4">
    <source>
        <dbReference type="Google" id="ProtNLM"/>
    </source>
</evidence>
<keyword evidence="1" id="KW-0732">Signal</keyword>
<dbReference type="STRING" id="1566387.QV13_15620"/>